<organism evidence="4">
    <name type="scientific">Zea mays</name>
    <name type="common">Maize</name>
    <dbReference type="NCBI Taxonomy" id="4577"/>
    <lineage>
        <taxon>Eukaryota</taxon>
        <taxon>Viridiplantae</taxon>
        <taxon>Streptophyta</taxon>
        <taxon>Embryophyta</taxon>
        <taxon>Tracheophyta</taxon>
        <taxon>Spermatophyta</taxon>
        <taxon>Magnoliopsida</taxon>
        <taxon>Liliopsida</taxon>
        <taxon>Poales</taxon>
        <taxon>Poaceae</taxon>
        <taxon>PACMAD clade</taxon>
        <taxon>Panicoideae</taxon>
        <taxon>Andropogonodae</taxon>
        <taxon>Andropogoneae</taxon>
        <taxon>Tripsacinae</taxon>
        <taxon>Zea</taxon>
    </lineage>
</organism>
<evidence type="ECO:0000256" key="2">
    <source>
        <dbReference type="ARBA" id="ARBA00006181"/>
    </source>
</evidence>
<feature type="region of interest" description="Disordered" evidence="3">
    <location>
        <begin position="24"/>
        <end position="62"/>
    </location>
</feature>
<evidence type="ECO:0000313" key="4">
    <source>
        <dbReference type="EMBL" id="PWZ19596.1"/>
    </source>
</evidence>
<proteinExistence type="inferred from homology"/>
<dbReference type="AlphaFoldDB" id="A0A3L6EEX6"/>
<name>A0A3L6EEX6_MAIZE</name>
<dbReference type="SUPFAM" id="SSF101744">
    <property type="entry name" value="Rof/RNase P subunit-like"/>
    <property type="match status" value="1"/>
</dbReference>
<dbReference type="Proteomes" id="UP000251960">
    <property type="component" value="Chromosome 6"/>
</dbReference>
<dbReference type="GO" id="GO:0000172">
    <property type="term" value="C:ribonuclease MRP complex"/>
    <property type="evidence" value="ECO:0007669"/>
    <property type="project" value="InterPro"/>
</dbReference>
<comment type="caution">
    <text evidence="4">The sequence shown here is derived from an EMBL/GenBank/DDBJ whole genome shotgun (WGS) entry which is preliminary data.</text>
</comment>
<dbReference type="PANTHER" id="PTHR13348">
    <property type="entry name" value="RIBONUCLEASE P SUBUNIT P29"/>
    <property type="match status" value="1"/>
</dbReference>
<dbReference type="GO" id="GO:0033204">
    <property type="term" value="F:ribonuclease P RNA binding"/>
    <property type="evidence" value="ECO:0007669"/>
    <property type="project" value="InterPro"/>
</dbReference>
<dbReference type="Pfam" id="PF01868">
    <property type="entry name" value="RNase_P-MRP_p29"/>
    <property type="match status" value="1"/>
</dbReference>
<comment type="subcellular location">
    <subcellularLocation>
        <location evidence="1">Nucleus</location>
    </subcellularLocation>
</comment>
<dbReference type="InterPro" id="IPR023534">
    <property type="entry name" value="Rof/RNase_P-like"/>
</dbReference>
<dbReference type="InterPro" id="IPR002730">
    <property type="entry name" value="Rpp29/RNP1"/>
</dbReference>
<dbReference type="GO" id="GO:0030677">
    <property type="term" value="C:ribonuclease P complex"/>
    <property type="evidence" value="ECO:0007669"/>
    <property type="project" value="InterPro"/>
</dbReference>
<protein>
    <submittedName>
        <fullName evidence="4">Ribonuclease P protein subunit p29</fullName>
    </submittedName>
</protein>
<evidence type="ECO:0000256" key="3">
    <source>
        <dbReference type="SAM" id="MobiDB-lite"/>
    </source>
</evidence>
<dbReference type="SMART" id="SM00538">
    <property type="entry name" value="POP4"/>
    <property type="match status" value="1"/>
</dbReference>
<evidence type="ECO:0000256" key="1">
    <source>
        <dbReference type="ARBA" id="ARBA00004123"/>
    </source>
</evidence>
<dbReference type="EMBL" id="NCVQ01000007">
    <property type="protein sequence ID" value="PWZ19596.1"/>
    <property type="molecule type" value="Genomic_DNA"/>
</dbReference>
<dbReference type="FunFam" id="2.30.30.210:FF:000002">
    <property type="entry name" value="Ribonuclease P protein subunit p29"/>
    <property type="match status" value="1"/>
</dbReference>
<dbReference type="InterPro" id="IPR036980">
    <property type="entry name" value="RNase_P/MRP_Rpp29_sf"/>
</dbReference>
<dbReference type="Gene3D" id="2.30.30.210">
    <property type="entry name" value="Ribonuclease P/MRP, subunit p29"/>
    <property type="match status" value="1"/>
</dbReference>
<dbReference type="ExpressionAtlas" id="A0A3L6EEX6">
    <property type="expression patterns" value="baseline and differential"/>
</dbReference>
<sequence>MSTISDQKKRTLEALQQRYTSAKAKKLQDEKVKSQKKSNFNTPKPNFDAPREGKGPEITPRGAYIHPSRHKGFVFFIILFYATRQGFVYQNFPTCCCCISGVAFSSSNCQQKPSTASGEEINLVYAELSCAFHDNLSKGVISKGGDAGKITKGAKKLKLERGILLDNYVQRGPRIVDAQARSLLIHSKRSKRHLSLKRHKKCGSFDLDSTLHKYGLYEPMHEIWKDYIRELINVNPKKKLSENLLSADLHGALLIVAECKAASDKGVNGIMIRDTAETFGIISQDNRFRALPKAGSVFTLEADCWKFTLIGDKLSPREKLKEDQRQHRAQ</sequence>
<comment type="similarity">
    <text evidence="2">Belongs to the eukaryotic/archaeal RNase P protein component 1 family.</text>
</comment>
<dbReference type="GO" id="GO:0001682">
    <property type="term" value="P:tRNA 5'-leader removal"/>
    <property type="evidence" value="ECO:0007669"/>
    <property type="project" value="InterPro"/>
</dbReference>
<dbReference type="GO" id="GO:0005634">
    <property type="term" value="C:nucleus"/>
    <property type="evidence" value="ECO:0007669"/>
    <property type="project" value="UniProtKB-SubCell"/>
</dbReference>
<dbReference type="InterPro" id="IPR016848">
    <property type="entry name" value="RNase_P/MRP_Rpp29-subunit"/>
</dbReference>
<dbReference type="PANTHER" id="PTHR13348:SF0">
    <property type="entry name" value="RIBONUCLEASE P PROTEIN SUBUNIT P29"/>
    <property type="match status" value="1"/>
</dbReference>
<reference evidence="4" key="1">
    <citation type="journal article" date="2018" name="Nat. Genet.">
        <title>Extensive intraspecific gene order and gene structural variations between Mo17 and other maize genomes.</title>
        <authorList>
            <person name="Sun S."/>
            <person name="Zhou Y."/>
            <person name="Chen J."/>
            <person name="Shi J."/>
            <person name="Zhao H."/>
            <person name="Zhao H."/>
            <person name="Song W."/>
            <person name="Zhang M."/>
            <person name="Cui Y."/>
            <person name="Dong X."/>
            <person name="Liu H."/>
            <person name="Ma X."/>
            <person name="Jiao Y."/>
            <person name="Wang B."/>
            <person name="Wei X."/>
            <person name="Stein J.C."/>
            <person name="Glaubitz J.C."/>
            <person name="Lu F."/>
            <person name="Yu G."/>
            <person name="Liang C."/>
            <person name="Fengler K."/>
            <person name="Li B."/>
            <person name="Rafalski A."/>
            <person name="Schnable P.S."/>
            <person name="Ware D.H."/>
            <person name="Buckler E.S."/>
            <person name="Lai J."/>
        </authorList>
    </citation>
    <scope>NUCLEOTIDE SEQUENCE [LARGE SCALE GENOMIC DNA]</scope>
    <source>
        <tissue evidence="4">Seedling</tissue>
    </source>
</reference>
<gene>
    <name evidence="4" type="primary">POP4_0</name>
    <name evidence="4" type="ORF">Zm00014a_038364</name>
</gene>
<accession>A0A3L6EEX6</accession>